<gene>
    <name evidence="19" type="primary">GBRR3</name>
</gene>
<keyword evidence="5 16" id="KW-0732">Signal</keyword>
<dbReference type="InterPro" id="IPR006029">
    <property type="entry name" value="Neurotrans-gated_channel_TM"/>
</dbReference>
<dbReference type="CDD" id="cd19049">
    <property type="entry name" value="LGIC_TM_anion"/>
    <property type="match status" value="1"/>
</dbReference>
<protein>
    <recommendedName>
        <fullName evidence="14">pH-sensitive chloride channel 2</fullName>
    </recommendedName>
    <alternativeName>
        <fullName evidence="15">Ligand-gated chloride channel protein hodor</fullName>
    </alternativeName>
</protein>
<evidence type="ECO:0000256" key="3">
    <source>
        <dbReference type="ARBA" id="ARBA00022475"/>
    </source>
</evidence>
<feature type="transmembrane region" description="Helical" evidence="16">
    <location>
        <begin position="476"/>
        <end position="494"/>
    </location>
</feature>
<evidence type="ECO:0000256" key="11">
    <source>
        <dbReference type="ARBA" id="ARBA00023303"/>
    </source>
</evidence>
<keyword evidence="11 16" id="KW-0407">Ion channel</keyword>
<dbReference type="GO" id="GO:0005886">
    <property type="term" value="C:plasma membrane"/>
    <property type="evidence" value="ECO:0007669"/>
    <property type="project" value="UniProtKB-SubCell"/>
</dbReference>
<keyword evidence="2 16" id="KW-0813">Transport</keyword>
<keyword evidence="7 16" id="KW-0406">Ion transport</keyword>
<comment type="subcellular location">
    <subcellularLocation>
        <location evidence="1">Cell membrane</location>
        <topology evidence="1">Multi-pass membrane protein</topology>
    </subcellularLocation>
</comment>
<dbReference type="GO" id="GO:0099095">
    <property type="term" value="F:ligand-gated monoatomic anion channel activity"/>
    <property type="evidence" value="ECO:0007669"/>
    <property type="project" value="UniProtKB-ARBA"/>
</dbReference>
<evidence type="ECO:0000256" key="4">
    <source>
        <dbReference type="ARBA" id="ARBA00022692"/>
    </source>
</evidence>
<dbReference type="Gene3D" id="1.20.58.390">
    <property type="entry name" value="Neurotransmitter-gated ion-channel transmembrane domain"/>
    <property type="match status" value="1"/>
</dbReference>
<evidence type="ECO:0000256" key="16">
    <source>
        <dbReference type="RuleBase" id="RU000687"/>
    </source>
</evidence>
<reference evidence="19" key="1">
    <citation type="submission" date="2013-07" db="EMBL/GenBank/DDBJ databases">
        <authorList>
            <person name="Geib S."/>
        </authorList>
    </citation>
    <scope>NUCLEOTIDE SEQUENCE</scope>
</reference>
<evidence type="ECO:0000256" key="7">
    <source>
        <dbReference type="ARBA" id="ARBA00023065"/>
    </source>
</evidence>
<evidence type="ECO:0000256" key="6">
    <source>
        <dbReference type="ARBA" id="ARBA00022989"/>
    </source>
</evidence>
<dbReference type="Pfam" id="PF02931">
    <property type="entry name" value="Neur_chan_LBD"/>
    <property type="match status" value="1"/>
</dbReference>
<evidence type="ECO:0000256" key="14">
    <source>
        <dbReference type="ARBA" id="ARBA00073427"/>
    </source>
</evidence>
<evidence type="ECO:0000256" key="12">
    <source>
        <dbReference type="ARBA" id="ARBA00051122"/>
    </source>
</evidence>
<sequence>MKFSFVLLLLLVIRYNLGAVISDIVSSWNKSETYPKICTPFNTTTAQTSSTSCPTLASTDSLKQTQLISRLTAPCRYDRFEPPFPVYENNCSANQPLDIYLRIYVYDLRITNAADVELKIFGFLQLRYTDFRLAFGVYAPKRSQPILGDAQLRERIWVPHILFVNEQDSAILGTGGKDISIRIMPDGMLTISTRIQVTLSCAIGLSKFPFDDQQCTAVIESWLYNSSEIMLHWEHDAPVTFEQNLHLSQYSLENTWSNETVAHARKGELRYALLGGNYSSISFTAYLNRKSLFYTMDYFLPSIMLVCMSWVSFWLQADQTPARTTLGTSTMLSLFTLTSYYEKQFGRKSHVQFFEIWFFSCTFFIFGSLMEFAFVNTIWRRSGCLSLKKVNSKYILKSTLTPKVTKRKFYDCETDGRINFYNRNTCNLPSNKVEINVIGTDSPDANNQSKVSQDDDSWSKMTPHEVSLWIDRKARFVFPLMFIIFNAIYWAFVFCS</sequence>
<feature type="domain" description="Neurotransmitter-gated ion-channel transmembrane" evidence="18">
    <location>
        <begin position="300"/>
        <end position="382"/>
    </location>
</feature>
<evidence type="ECO:0000259" key="17">
    <source>
        <dbReference type="Pfam" id="PF02931"/>
    </source>
</evidence>
<evidence type="ECO:0000313" key="19">
    <source>
        <dbReference type="EMBL" id="JAB90649.1"/>
    </source>
</evidence>
<evidence type="ECO:0000256" key="8">
    <source>
        <dbReference type="ARBA" id="ARBA00023136"/>
    </source>
</evidence>
<dbReference type="EMBL" id="GAMC01015906">
    <property type="protein sequence ID" value="JAB90649.1"/>
    <property type="molecule type" value="mRNA"/>
</dbReference>
<evidence type="ECO:0000256" key="10">
    <source>
        <dbReference type="ARBA" id="ARBA00023286"/>
    </source>
</evidence>
<dbReference type="OrthoDB" id="442503at2759"/>
<evidence type="ECO:0000259" key="18">
    <source>
        <dbReference type="Pfam" id="PF02932"/>
    </source>
</evidence>
<dbReference type="FunFam" id="2.70.170.10:FF:000042">
    <property type="entry name" value="Blast:Glycine receptor subunit alpha-3"/>
    <property type="match status" value="1"/>
</dbReference>
<keyword evidence="10" id="KW-1071">Ligand-gated ion channel</keyword>
<dbReference type="GO" id="GO:0005230">
    <property type="term" value="F:extracellular ligand-gated monoatomic ion channel activity"/>
    <property type="evidence" value="ECO:0007669"/>
    <property type="project" value="InterPro"/>
</dbReference>
<dbReference type="GO" id="GO:0004888">
    <property type="term" value="F:transmembrane signaling receptor activity"/>
    <property type="evidence" value="ECO:0007669"/>
    <property type="project" value="InterPro"/>
</dbReference>
<keyword evidence="8 16" id="KW-0472">Membrane</keyword>
<evidence type="ECO:0000256" key="9">
    <source>
        <dbReference type="ARBA" id="ARBA00023180"/>
    </source>
</evidence>
<proteinExistence type="evidence at transcript level"/>
<evidence type="ECO:0000256" key="13">
    <source>
        <dbReference type="ARBA" id="ARBA00061606"/>
    </source>
</evidence>
<dbReference type="InterPro" id="IPR038050">
    <property type="entry name" value="Neuro_actylchol_rec"/>
</dbReference>
<evidence type="ECO:0000256" key="2">
    <source>
        <dbReference type="ARBA" id="ARBA00022448"/>
    </source>
</evidence>
<keyword evidence="19" id="KW-0675">Receptor</keyword>
<dbReference type="Gene3D" id="2.70.170.10">
    <property type="entry name" value="Neurotransmitter-gated ion-channel ligand-binding domain"/>
    <property type="match status" value="1"/>
</dbReference>
<comment type="catalytic activity">
    <reaction evidence="12">
        <text>chloride(in) = chloride(out)</text>
        <dbReference type="Rhea" id="RHEA:29823"/>
        <dbReference type="ChEBI" id="CHEBI:17996"/>
    </reaction>
    <physiologicalReaction direction="left-to-right" evidence="12">
        <dbReference type="Rhea" id="RHEA:29824"/>
    </physiologicalReaction>
</comment>
<dbReference type="InterPro" id="IPR036719">
    <property type="entry name" value="Neuro-gated_channel_TM_sf"/>
</dbReference>
<keyword evidence="6 16" id="KW-1133">Transmembrane helix</keyword>
<dbReference type="SMR" id="W8BLX5"/>
<feature type="transmembrane region" description="Helical" evidence="16">
    <location>
        <begin position="356"/>
        <end position="379"/>
    </location>
</feature>
<keyword evidence="4 16" id="KW-0812">Transmembrane</keyword>
<dbReference type="PROSITE" id="PS00236">
    <property type="entry name" value="NEUROTR_ION_CHANNEL"/>
    <property type="match status" value="1"/>
</dbReference>
<dbReference type="PRINTS" id="PR00253">
    <property type="entry name" value="GABAARECEPTR"/>
</dbReference>
<dbReference type="SUPFAM" id="SSF63712">
    <property type="entry name" value="Nicotinic receptor ligand binding domain-like"/>
    <property type="match status" value="1"/>
</dbReference>
<evidence type="ECO:0000256" key="1">
    <source>
        <dbReference type="ARBA" id="ARBA00004651"/>
    </source>
</evidence>
<dbReference type="InterPro" id="IPR006028">
    <property type="entry name" value="GABAA/Glycine_rcpt"/>
</dbReference>
<organism evidence="19">
    <name type="scientific">Ceratitis capitata</name>
    <name type="common">Mediterranean fruit fly</name>
    <name type="synonym">Tephritis capitata</name>
    <dbReference type="NCBI Taxonomy" id="7213"/>
    <lineage>
        <taxon>Eukaryota</taxon>
        <taxon>Metazoa</taxon>
        <taxon>Ecdysozoa</taxon>
        <taxon>Arthropoda</taxon>
        <taxon>Hexapoda</taxon>
        <taxon>Insecta</taxon>
        <taxon>Pterygota</taxon>
        <taxon>Neoptera</taxon>
        <taxon>Endopterygota</taxon>
        <taxon>Diptera</taxon>
        <taxon>Brachycera</taxon>
        <taxon>Muscomorpha</taxon>
        <taxon>Tephritoidea</taxon>
        <taxon>Tephritidae</taxon>
        <taxon>Ceratitis</taxon>
        <taxon>Ceratitis</taxon>
    </lineage>
</organism>
<feature type="transmembrane region" description="Helical" evidence="16">
    <location>
        <begin position="324"/>
        <end position="341"/>
    </location>
</feature>
<evidence type="ECO:0000256" key="5">
    <source>
        <dbReference type="ARBA" id="ARBA00022729"/>
    </source>
</evidence>
<dbReference type="CDD" id="cd18987">
    <property type="entry name" value="LGIC_ECD_anion"/>
    <property type="match status" value="1"/>
</dbReference>
<keyword evidence="9" id="KW-0325">Glycoprotein</keyword>
<dbReference type="SUPFAM" id="SSF90112">
    <property type="entry name" value="Neurotransmitter-gated ion-channel transmembrane pore"/>
    <property type="match status" value="1"/>
</dbReference>
<feature type="signal peptide" evidence="16">
    <location>
        <begin position="1"/>
        <end position="18"/>
    </location>
</feature>
<dbReference type="Pfam" id="PF02932">
    <property type="entry name" value="Neur_chan_memb"/>
    <property type="match status" value="1"/>
</dbReference>
<dbReference type="InterPro" id="IPR036734">
    <property type="entry name" value="Neur_chan_lig-bd_sf"/>
</dbReference>
<dbReference type="GO" id="GO:0005254">
    <property type="term" value="F:chloride channel activity"/>
    <property type="evidence" value="ECO:0007669"/>
    <property type="project" value="UniProtKB-ARBA"/>
</dbReference>
<feature type="transmembrane region" description="Helical" evidence="16">
    <location>
        <begin position="298"/>
        <end position="317"/>
    </location>
</feature>
<evidence type="ECO:0000256" key="15">
    <source>
        <dbReference type="ARBA" id="ARBA00082029"/>
    </source>
</evidence>
<feature type="domain" description="Neurotransmitter-gated ion-channel ligand-binding" evidence="17">
    <location>
        <begin position="65"/>
        <end position="290"/>
    </location>
</feature>
<dbReference type="InterPro" id="IPR006201">
    <property type="entry name" value="Neur_channel"/>
</dbReference>
<feature type="chain" id="PRO_5022265826" description="pH-sensitive chloride channel 2" evidence="16">
    <location>
        <begin position="19"/>
        <end position="496"/>
    </location>
</feature>
<dbReference type="PRINTS" id="PR00252">
    <property type="entry name" value="NRIONCHANNEL"/>
</dbReference>
<dbReference type="InterPro" id="IPR006202">
    <property type="entry name" value="Neur_chan_lig-bd"/>
</dbReference>
<dbReference type="AlphaFoldDB" id="W8BLX5"/>
<reference evidence="19" key="2">
    <citation type="journal article" date="2014" name="BMC Genomics">
        <title>A genomic perspective to assessing quality of mass-reared SIT flies used in Mediterranean fruit fly (Ceratitis capitata) eradication in California.</title>
        <authorList>
            <person name="Calla B."/>
            <person name="Hall B."/>
            <person name="Hou S."/>
            <person name="Geib S.M."/>
        </authorList>
    </citation>
    <scope>NUCLEOTIDE SEQUENCE</scope>
</reference>
<dbReference type="InterPro" id="IPR018000">
    <property type="entry name" value="Neurotransmitter_ion_chnl_CS"/>
</dbReference>
<keyword evidence="3" id="KW-1003">Cell membrane</keyword>
<dbReference type="PANTHER" id="PTHR18945">
    <property type="entry name" value="NEUROTRANSMITTER GATED ION CHANNEL"/>
    <property type="match status" value="1"/>
</dbReference>
<name>W8BLX5_CERCA</name>
<comment type="similarity">
    <text evidence="13 16">Belongs to the ligand-gated ion channel (TC 1.A.9) family.</text>
</comment>
<accession>W8BLX5</accession>